<dbReference type="InterPro" id="IPR036882">
    <property type="entry name" value="Alba-like_dom_sf"/>
</dbReference>
<gene>
    <name evidence="1" type="ORF">ZIOFF_028491</name>
</gene>
<dbReference type="EMBL" id="JACMSC010000008">
    <property type="protein sequence ID" value="KAG6510467.1"/>
    <property type="molecule type" value="Genomic_DNA"/>
</dbReference>
<keyword evidence="2" id="KW-1185">Reference proteome</keyword>
<dbReference type="GO" id="GO:0003676">
    <property type="term" value="F:nucleic acid binding"/>
    <property type="evidence" value="ECO:0007669"/>
    <property type="project" value="InterPro"/>
</dbReference>
<comment type="caution">
    <text evidence="1">The sequence shown here is derived from an EMBL/GenBank/DDBJ whole genome shotgun (WGS) entry which is preliminary data.</text>
</comment>
<dbReference type="Proteomes" id="UP000734854">
    <property type="component" value="Unassembled WGS sequence"/>
</dbReference>
<sequence length="130" mass="13963">MPTLPTSVAATLYRTGVCGRSGVTFRYSMSLVEWAVPKGHANGTECVASAVVLNATAFCGGFRCVCTPGFIGDRFAGATDVLNEKSFKVIVLKAIGLAISKVVDAIGMIKHRNGIRTFSSRCLNKFRQYH</sequence>
<evidence type="ECO:0000313" key="1">
    <source>
        <dbReference type="EMBL" id="KAG6510467.1"/>
    </source>
</evidence>
<protein>
    <submittedName>
        <fullName evidence="1">Uncharacterized protein</fullName>
    </submittedName>
</protein>
<accession>A0A8J5GLD1</accession>
<organism evidence="1 2">
    <name type="scientific">Zingiber officinale</name>
    <name type="common">Ginger</name>
    <name type="synonym">Amomum zingiber</name>
    <dbReference type="NCBI Taxonomy" id="94328"/>
    <lineage>
        <taxon>Eukaryota</taxon>
        <taxon>Viridiplantae</taxon>
        <taxon>Streptophyta</taxon>
        <taxon>Embryophyta</taxon>
        <taxon>Tracheophyta</taxon>
        <taxon>Spermatophyta</taxon>
        <taxon>Magnoliopsida</taxon>
        <taxon>Liliopsida</taxon>
        <taxon>Zingiberales</taxon>
        <taxon>Zingiberaceae</taxon>
        <taxon>Zingiber</taxon>
    </lineage>
</organism>
<reference evidence="1 2" key="1">
    <citation type="submission" date="2020-08" db="EMBL/GenBank/DDBJ databases">
        <title>Plant Genome Project.</title>
        <authorList>
            <person name="Zhang R.-G."/>
        </authorList>
    </citation>
    <scope>NUCLEOTIDE SEQUENCE [LARGE SCALE GENOMIC DNA]</scope>
    <source>
        <tissue evidence="1">Rhizome</tissue>
    </source>
</reference>
<dbReference type="AlphaFoldDB" id="A0A8J5GLD1"/>
<evidence type="ECO:0000313" key="2">
    <source>
        <dbReference type="Proteomes" id="UP000734854"/>
    </source>
</evidence>
<proteinExistence type="predicted"/>
<name>A0A8J5GLD1_ZINOF</name>
<dbReference type="SUPFAM" id="SSF82704">
    <property type="entry name" value="AlbA-like"/>
    <property type="match status" value="1"/>
</dbReference>